<protein>
    <submittedName>
        <fullName evidence="2">ABC transporter permease</fullName>
    </submittedName>
</protein>
<dbReference type="AlphaFoldDB" id="A0A7X0XRD6"/>
<name>A0A7X0XRD6_9LIST</name>
<evidence type="ECO:0000256" key="1">
    <source>
        <dbReference type="SAM" id="Phobius"/>
    </source>
</evidence>
<gene>
    <name evidence="2" type="ORF">HCA46_10065</name>
</gene>
<dbReference type="RefSeq" id="WP_185495128.1">
    <property type="nucleotide sequence ID" value="NZ_JAARUV010000003.1"/>
</dbReference>
<feature type="transmembrane region" description="Helical" evidence="1">
    <location>
        <begin position="20"/>
        <end position="40"/>
    </location>
</feature>
<feature type="transmembrane region" description="Helical" evidence="1">
    <location>
        <begin position="110"/>
        <end position="132"/>
    </location>
</feature>
<feature type="transmembrane region" description="Helical" evidence="1">
    <location>
        <begin position="228"/>
        <end position="246"/>
    </location>
</feature>
<proteinExistence type="predicted"/>
<feature type="transmembrane region" description="Helical" evidence="1">
    <location>
        <begin position="202"/>
        <end position="221"/>
    </location>
</feature>
<evidence type="ECO:0000313" key="2">
    <source>
        <dbReference type="EMBL" id="MBC1779184.1"/>
    </source>
</evidence>
<evidence type="ECO:0000313" key="3">
    <source>
        <dbReference type="Proteomes" id="UP000547643"/>
    </source>
</evidence>
<comment type="caution">
    <text evidence="2">The sequence shown here is derived from an EMBL/GenBank/DDBJ whole genome shotgun (WGS) entry which is preliminary data.</text>
</comment>
<dbReference type="Proteomes" id="UP000547643">
    <property type="component" value="Unassembled WGS sequence"/>
</dbReference>
<organism evidence="2 3">
    <name type="scientific">Listeria booriae</name>
    <dbReference type="NCBI Taxonomy" id="1552123"/>
    <lineage>
        <taxon>Bacteria</taxon>
        <taxon>Bacillati</taxon>
        <taxon>Bacillota</taxon>
        <taxon>Bacilli</taxon>
        <taxon>Bacillales</taxon>
        <taxon>Listeriaceae</taxon>
        <taxon>Listeria</taxon>
    </lineage>
</organism>
<keyword evidence="1" id="KW-0472">Membrane</keyword>
<dbReference type="EMBL" id="JAARUV010000003">
    <property type="protein sequence ID" value="MBC1779184.1"/>
    <property type="molecule type" value="Genomic_DNA"/>
</dbReference>
<keyword evidence="1" id="KW-1133">Transmembrane helix</keyword>
<accession>A0A7X0XRD6</accession>
<reference evidence="2 3" key="1">
    <citation type="submission" date="2020-03" db="EMBL/GenBank/DDBJ databases">
        <title>Soil Listeria distribution.</title>
        <authorList>
            <person name="Liao J."/>
            <person name="Wiedmann M."/>
        </authorList>
    </citation>
    <scope>NUCLEOTIDE SEQUENCE [LARGE SCALE GENOMIC DNA]</scope>
    <source>
        <strain evidence="2 3">FSL L7-1017</strain>
    </source>
</reference>
<feature type="transmembrane region" description="Helical" evidence="1">
    <location>
        <begin position="153"/>
        <end position="182"/>
    </location>
</feature>
<keyword evidence="1" id="KW-0812">Transmembrane</keyword>
<feature type="transmembrane region" description="Helical" evidence="1">
    <location>
        <begin position="279"/>
        <end position="298"/>
    </location>
</feature>
<sequence>MKIMWDNVKWQLFYQWKAKYFITLFVFLVALCAFSSYAQYNSLQSKEKRFDVSMEMYQKDGITLKQALSEDLEIKKDGNSEEISNILKYDYYRVVAAKVALNPLNAPNQIFTSVAIIFLPIIFGIYSCHVAFFDFKHRTIKNQLLLNGYKNLFISRLFAIGIVAIGTVLVTALLSVGIQFLFNIFTDVQPNTSVTYLKELPLQLVYETFVLMLFGILFFLLTTAIRSTIVSIVILFLYMLIVPNLGGFDLKNLMLLTVPKIYNTSAATMDTVTGENTNILLGYFVIVIVWALFTAFVFRWHKKKLCPKL</sequence>